<protein>
    <recommendedName>
        <fullName evidence="5">Mid2 domain-containing protein</fullName>
    </recommendedName>
</protein>
<sequence>MSAACYARNGEAFKGSTYEFDNYVPCNQSAVANNGHTACCSVNDHCLPNGLCINPGNEEARDFIYWRVGCTDQTFGDSSCPAYCAEKGDAPGNPWNALVFYCMRSKSWCCAFPGTTASTENKRSCCDDSGHTFEADDPIISATAQVQQSLTSACISQTSRRSILPLTTTTPHRSESLPPSMTIVSHSPSSVASSQPSPLSLAPTASSRPLKIGLGFGLSAVIVLMGAVVVLWVLVRRKIMRLEDALAEEKPQARSLSAVTTGGDRRIYAS</sequence>
<evidence type="ECO:0000313" key="3">
    <source>
        <dbReference type="EMBL" id="KAF2689787.1"/>
    </source>
</evidence>
<gene>
    <name evidence="3" type="ORF">K458DRAFT_400471</name>
</gene>
<dbReference type="Proteomes" id="UP000799291">
    <property type="component" value="Unassembled WGS sequence"/>
</dbReference>
<feature type="compositionally biased region" description="Low complexity" evidence="1">
    <location>
        <begin position="185"/>
        <end position="202"/>
    </location>
</feature>
<evidence type="ECO:0000256" key="1">
    <source>
        <dbReference type="SAM" id="MobiDB-lite"/>
    </source>
</evidence>
<feature type="region of interest" description="Disordered" evidence="1">
    <location>
        <begin position="165"/>
        <end position="202"/>
    </location>
</feature>
<keyword evidence="4" id="KW-1185">Reference proteome</keyword>
<feature type="transmembrane region" description="Helical" evidence="2">
    <location>
        <begin position="212"/>
        <end position="235"/>
    </location>
</feature>
<dbReference type="EMBL" id="MU005572">
    <property type="protein sequence ID" value="KAF2689787.1"/>
    <property type="molecule type" value="Genomic_DNA"/>
</dbReference>
<keyword evidence="2" id="KW-1133">Transmembrane helix</keyword>
<reference evidence="3" key="1">
    <citation type="journal article" date="2020" name="Stud. Mycol.">
        <title>101 Dothideomycetes genomes: a test case for predicting lifestyles and emergence of pathogens.</title>
        <authorList>
            <person name="Haridas S."/>
            <person name="Albert R."/>
            <person name="Binder M."/>
            <person name="Bloem J."/>
            <person name="Labutti K."/>
            <person name="Salamov A."/>
            <person name="Andreopoulos B."/>
            <person name="Baker S."/>
            <person name="Barry K."/>
            <person name="Bills G."/>
            <person name="Bluhm B."/>
            <person name="Cannon C."/>
            <person name="Castanera R."/>
            <person name="Culley D."/>
            <person name="Daum C."/>
            <person name="Ezra D."/>
            <person name="Gonzalez J."/>
            <person name="Henrissat B."/>
            <person name="Kuo A."/>
            <person name="Liang C."/>
            <person name="Lipzen A."/>
            <person name="Lutzoni F."/>
            <person name="Magnuson J."/>
            <person name="Mondo S."/>
            <person name="Nolan M."/>
            <person name="Ohm R."/>
            <person name="Pangilinan J."/>
            <person name="Park H.-J."/>
            <person name="Ramirez L."/>
            <person name="Alfaro M."/>
            <person name="Sun H."/>
            <person name="Tritt A."/>
            <person name="Yoshinaga Y."/>
            <person name="Zwiers L.-H."/>
            <person name="Turgeon B."/>
            <person name="Goodwin S."/>
            <person name="Spatafora J."/>
            <person name="Crous P."/>
            <person name="Grigoriev I."/>
        </authorList>
    </citation>
    <scope>NUCLEOTIDE SEQUENCE</scope>
    <source>
        <strain evidence="3">CBS 122367</strain>
    </source>
</reference>
<proteinExistence type="predicted"/>
<evidence type="ECO:0000256" key="2">
    <source>
        <dbReference type="SAM" id="Phobius"/>
    </source>
</evidence>
<feature type="compositionally biased region" description="Polar residues" evidence="1">
    <location>
        <begin position="165"/>
        <end position="184"/>
    </location>
</feature>
<evidence type="ECO:0000313" key="4">
    <source>
        <dbReference type="Proteomes" id="UP000799291"/>
    </source>
</evidence>
<dbReference type="OrthoDB" id="5215637at2759"/>
<evidence type="ECO:0008006" key="5">
    <source>
        <dbReference type="Google" id="ProtNLM"/>
    </source>
</evidence>
<keyword evidence="2" id="KW-0472">Membrane</keyword>
<accession>A0A6G1JGU1</accession>
<name>A0A6G1JGU1_9PLEO</name>
<keyword evidence="2" id="KW-0812">Transmembrane</keyword>
<organism evidence="3 4">
    <name type="scientific">Lentithecium fluviatile CBS 122367</name>
    <dbReference type="NCBI Taxonomy" id="1168545"/>
    <lineage>
        <taxon>Eukaryota</taxon>
        <taxon>Fungi</taxon>
        <taxon>Dikarya</taxon>
        <taxon>Ascomycota</taxon>
        <taxon>Pezizomycotina</taxon>
        <taxon>Dothideomycetes</taxon>
        <taxon>Pleosporomycetidae</taxon>
        <taxon>Pleosporales</taxon>
        <taxon>Massarineae</taxon>
        <taxon>Lentitheciaceae</taxon>
        <taxon>Lentithecium</taxon>
    </lineage>
</organism>
<dbReference type="AlphaFoldDB" id="A0A6G1JGU1"/>